<dbReference type="STRING" id="1789224.BFG52_03115"/>
<gene>
    <name evidence="1" type="ORF">BFG52_03115</name>
</gene>
<evidence type="ECO:0000313" key="1">
    <source>
        <dbReference type="EMBL" id="AOA57442.1"/>
    </source>
</evidence>
<dbReference type="Proteomes" id="UP000093391">
    <property type="component" value="Chromosome"/>
</dbReference>
<dbReference type="KEGG" id="ala:BFG52_03115"/>
<keyword evidence="2" id="KW-1185">Reference proteome</keyword>
<proteinExistence type="predicted"/>
<protein>
    <submittedName>
        <fullName evidence="1">Uncharacterized protein</fullName>
    </submittedName>
</protein>
<dbReference type="AlphaFoldDB" id="A0A1B2LWV5"/>
<organism evidence="1 2">
    <name type="scientific">Acinetobacter larvae</name>
    <dbReference type="NCBI Taxonomy" id="1789224"/>
    <lineage>
        <taxon>Bacteria</taxon>
        <taxon>Pseudomonadati</taxon>
        <taxon>Pseudomonadota</taxon>
        <taxon>Gammaproteobacteria</taxon>
        <taxon>Moraxellales</taxon>
        <taxon>Moraxellaceae</taxon>
        <taxon>Acinetobacter</taxon>
    </lineage>
</organism>
<evidence type="ECO:0000313" key="2">
    <source>
        <dbReference type="Proteomes" id="UP000093391"/>
    </source>
</evidence>
<name>A0A1B2LWV5_9GAMM</name>
<reference evidence="1 2" key="1">
    <citation type="submission" date="2016-08" db="EMBL/GenBank/DDBJ databases">
        <authorList>
            <person name="Seilhamer J.J."/>
        </authorList>
    </citation>
    <scope>NUCLEOTIDE SEQUENCE [LARGE SCALE GENOMIC DNA]</scope>
    <source>
        <strain evidence="1 2">BRTC-1</strain>
    </source>
</reference>
<accession>A0A1B2LWV5</accession>
<dbReference type="EMBL" id="CP016895">
    <property type="protein sequence ID" value="AOA57442.1"/>
    <property type="molecule type" value="Genomic_DNA"/>
</dbReference>
<sequence>MIRDAYSNQHTKVVANRAKAKGRSWSDQWQYINEHRKAYRKYGYSKVKRRMNKLLNREKNRKRENKC</sequence>